<feature type="coiled-coil region" evidence="1">
    <location>
        <begin position="190"/>
        <end position="238"/>
    </location>
</feature>
<dbReference type="AlphaFoldDB" id="A0AAU9K025"/>
<protein>
    <submittedName>
        <fullName evidence="2">Uncharacterized protein</fullName>
    </submittedName>
</protein>
<evidence type="ECO:0000313" key="3">
    <source>
        <dbReference type="Proteomes" id="UP001162131"/>
    </source>
</evidence>
<name>A0AAU9K025_9CILI</name>
<evidence type="ECO:0000256" key="1">
    <source>
        <dbReference type="SAM" id="Coils"/>
    </source>
</evidence>
<sequence length="262" mass="29926">MTNKGISQDFINDVTQRIYKIQEYSKTTGDDVTHLLLQNLTHLELSHQKEENEHSRSLAELPAGIPLPQDLEKNKFPVDESLVSDISDLSDRSQSHIDTAISIKKQTKQMYKAINEKLTAFRAASQNLAGFTNVDSDKISVLFSELDNMKRTIFEFIEDSSTIKKAQSASLYPEFDESSIPTIHRENHSIIQVMSKINELQKEMHKISAQMVCSEKELQFKEEENLMLKTQLKSLENVAQTYIKLEEAKPNLKKTNCVCALF</sequence>
<comment type="caution">
    <text evidence="2">The sequence shown here is derived from an EMBL/GenBank/DDBJ whole genome shotgun (WGS) entry which is preliminary data.</text>
</comment>
<dbReference type="EMBL" id="CAJZBQ010000052">
    <property type="protein sequence ID" value="CAG9330715.1"/>
    <property type="molecule type" value="Genomic_DNA"/>
</dbReference>
<organism evidence="2 3">
    <name type="scientific">Blepharisma stoltei</name>
    <dbReference type="NCBI Taxonomy" id="1481888"/>
    <lineage>
        <taxon>Eukaryota</taxon>
        <taxon>Sar</taxon>
        <taxon>Alveolata</taxon>
        <taxon>Ciliophora</taxon>
        <taxon>Postciliodesmatophora</taxon>
        <taxon>Heterotrichea</taxon>
        <taxon>Heterotrichida</taxon>
        <taxon>Blepharismidae</taxon>
        <taxon>Blepharisma</taxon>
    </lineage>
</organism>
<proteinExistence type="predicted"/>
<evidence type="ECO:0000313" key="2">
    <source>
        <dbReference type="EMBL" id="CAG9330715.1"/>
    </source>
</evidence>
<dbReference type="Proteomes" id="UP001162131">
    <property type="component" value="Unassembled WGS sequence"/>
</dbReference>
<keyword evidence="1" id="KW-0175">Coiled coil</keyword>
<keyword evidence="3" id="KW-1185">Reference proteome</keyword>
<accession>A0AAU9K025</accession>
<reference evidence="2" key="1">
    <citation type="submission" date="2021-09" db="EMBL/GenBank/DDBJ databases">
        <authorList>
            <consortium name="AG Swart"/>
            <person name="Singh M."/>
            <person name="Singh A."/>
            <person name="Seah K."/>
            <person name="Emmerich C."/>
        </authorList>
    </citation>
    <scope>NUCLEOTIDE SEQUENCE</scope>
    <source>
        <strain evidence="2">ATCC30299</strain>
    </source>
</reference>
<gene>
    <name evidence="2" type="ORF">BSTOLATCC_MIC52131</name>
</gene>